<dbReference type="AlphaFoldDB" id="A0A9N9DF37"/>
<feature type="region of interest" description="Disordered" evidence="1">
    <location>
        <begin position="1"/>
        <end position="30"/>
    </location>
</feature>
<reference evidence="2" key="1">
    <citation type="submission" date="2021-06" db="EMBL/GenBank/DDBJ databases">
        <authorList>
            <person name="Kallberg Y."/>
            <person name="Tangrot J."/>
            <person name="Rosling A."/>
        </authorList>
    </citation>
    <scope>NUCLEOTIDE SEQUENCE</scope>
    <source>
        <strain evidence="2">FL966</strain>
    </source>
</reference>
<comment type="caution">
    <text evidence="2">The sequence shown here is derived from an EMBL/GenBank/DDBJ whole genome shotgun (WGS) entry which is preliminary data.</text>
</comment>
<protein>
    <submittedName>
        <fullName evidence="2">15008_t:CDS:1</fullName>
    </submittedName>
</protein>
<dbReference type="Proteomes" id="UP000789759">
    <property type="component" value="Unassembled WGS sequence"/>
</dbReference>
<evidence type="ECO:0000256" key="1">
    <source>
        <dbReference type="SAM" id="MobiDB-lite"/>
    </source>
</evidence>
<sequence>MADFIDDVQGTTNNANTYTEYDEGRETDDHTYPCNNTSANFIEKSFAKDLYNYWIPSGIMAEFTTSIYKGNTLLPEERQTLLQSYP</sequence>
<dbReference type="EMBL" id="CAJVQA010006359">
    <property type="protein sequence ID" value="CAG8639020.1"/>
    <property type="molecule type" value="Genomic_DNA"/>
</dbReference>
<keyword evidence="3" id="KW-1185">Reference proteome</keyword>
<evidence type="ECO:0000313" key="3">
    <source>
        <dbReference type="Proteomes" id="UP000789759"/>
    </source>
</evidence>
<feature type="compositionally biased region" description="Polar residues" evidence="1">
    <location>
        <begin position="9"/>
        <end position="19"/>
    </location>
</feature>
<accession>A0A9N9DF37</accession>
<organism evidence="2 3">
    <name type="scientific">Cetraspora pellucida</name>
    <dbReference type="NCBI Taxonomy" id="1433469"/>
    <lineage>
        <taxon>Eukaryota</taxon>
        <taxon>Fungi</taxon>
        <taxon>Fungi incertae sedis</taxon>
        <taxon>Mucoromycota</taxon>
        <taxon>Glomeromycotina</taxon>
        <taxon>Glomeromycetes</taxon>
        <taxon>Diversisporales</taxon>
        <taxon>Gigasporaceae</taxon>
        <taxon>Cetraspora</taxon>
    </lineage>
</organism>
<proteinExistence type="predicted"/>
<evidence type="ECO:0000313" key="2">
    <source>
        <dbReference type="EMBL" id="CAG8639020.1"/>
    </source>
</evidence>
<name>A0A9N9DF37_9GLOM</name>
<gene>
    <name evidence="2" type="ORF">CPELLU_LOCUS8761</name>
</gene>